<dbReference type="EMBL" id="QXGD01000468">
    <property type="protein sequence ID" value="KAE9238633.1"/>
    <property type="molecule type" value="Genomic_DNA"/>
</dbReference>
<protein>
    <recommendedName>
        <fullName evidence="3">Crinkler (CRN) family protein</fullName>
    </recommendedName>
</protein>
<comment type="caution">
    <text evidence="1">The sequence shown here is derived from an EMBL/GenBank/DDBJ whole genome shotgun (WGS) entry which is preliminary data.</text>
</comment>
<proteinExistence type="predicted"/>
<sequence length="447" mass="49698">MARKWFQLVGERGSDVTSATAVFVDIEDVFAFRDAVKAKFEDSHLAGIAAADLTVFANRAAYNVKQALEEDSPIGSFGGSEKDALIVQVPTQQSFVWKEPKPLVESIGAKWDFQNSLDLGNLSYAIGQHYQAWRDGKTDKRTHPLFVCLDGPGTGKSRLLDEFPNVLKQQVGVQGDPAMDELLQNAYTFKVTFENGTTDNYGISGPCEMIGTRMLYQLQDSLAWMAFAGQRTFHLDPSQAMTKLSEITGTALRKMCVILCVDNLQKLQHEAGSKNSQFYSAYATLCDLVNASKCWVIAIFSVTISQPLDDFLMVSPQWTEKLQTTSLKRPTINGADVFGPDDLFIMYCTSEATEDLRELPNSAVVDATCWEEYYGPFAARAFFTKSVPLPCINTSSQTQLEFVEGVDASCSARIAKKRLFTSLEDAYDKTKIPEQVLKRFHFNTGPR</sequence>
<evidence type="ECO:0008006" key="3">
    <source>
        <dbReference type="Google" id="ProtNLM"/>
    </source>
</evidence>
<dbReference type="AlphaFoldDB" id="A0A6A3ZRW5"/>
<name>A0A6A3ZRW5_9STRA</name>
<evidence type="ECO:0000313" key="1">
    <source>
        <dbReference type="EMBL" id="KAE9238633.1"/>
    </source>
</evidence>
<evidence type="ECO:0000313" key="2">
    <source>
        <dbReference type="Proteomes" id="UP000440367"/>
    </source>
</evidence>
<dbReference type="Proteomes" id="UP000440367">
    <property type="component" value="Unassembled WGS sequence"/>
</dbReference>
<reference evidence="1 2" key="1">
    <citation type="submission" date="2018-08" db="EMBL/GenBank/DDBJ databases">
        <title>Genomic investigation of the strawberry pathogen Phytophthora fragariae indicates pathogenicity is determined by transcriptional variation in three key races.</title>
        <authorList>
            <person name="Adams T.M."/>
            <person name="Armitage A.D."/>
            <person name="Sobczyk M.K."/>
            <person name="Bates H.J."/>
            <person name="Dunwell J.M."/>
            <person name="Nellist C.F."/>
            <person name="Harrison R.J."/>
        </authorList>
    </citation>
    <scope>NUCLEOTIDE SEQUENCE [LARGE SCALE GENOMIC DNA]</scope>
    <source>
        <strain evidence="1 2">BC-1</strain>
    </source>
</reference>
<accession>A0A6A3ZRW5</accession>
<organism evidence="1 2">
    <name type="scientific">Phytophthora fragariae</name>
    <dbReference type="NCBI Taxonomy" id="53985"/>
    <lineage>
        <taxon>Eukaryota</taxon>
        <taxon>Sar</taxon>
        <taxon>Stramenopiles</taxon>
        <taxon>Oomycota</taxon>
        <taxon>Peronosporomycetes</taxon>
        <taxon>Peronosporales</taxon>
        <taxon>Peronosporaceae</taxon>
        <taxon>Phytophthora</taxon>
    </lineage>
</organism>
<gene>
    <name evidence="1" type="ORF">PF002_g10607</name>
</gene>